<dbReference type="OrthoDB" id="1363339at2"/>
<name>A0A1G9LF63_9SPHI</name>
<accession>A0A1G9LF63</accession>
<keyword evidence="1" id="KW-0812">Transmembrane</keyword>
<evidence type="ECO:0000313" key="2">
    <source>
        <dbReference type="EMBL" id="SDL60504.1"/>
    </source>
</evidence>
<proteinExistence type="predicted"/>
<reference evidence="3" key="1">
    <citation type="submission" date="2016-10" db="EMBL/GenBank/DDBJ databases">
        <authorList>
            <person name="Varghese N."/>
            <person name="Submissions S."/>
        </authorList>
    </citation>
    <scope>NUCLEOTIDE SEQUENCE [LARGE SCALE GENOMIC DNA]</scope>
    <source>
        <strain evidence="3">DSM 19110</strain>
    </source>
</reference>
<keyword evidence="1" id="KW-1133">Transmembrane helix</keyword>
<protein>
    <submittedName>
        <fullName evidence="2">Uncharacterized protein</fullName>
    </submittedName>
</protein>
<gene>
    <name evidence="2" type="ORF">SAMN05421820_101867</name>
</gene>
<keyword evidence="3" id="KW-1185">Reference proteome</keyword>
<organism evidence="2 3">
    <name type="scientific">Pedobacter steynii</name>
    <dbReference type="NCBI Taxonomy" id="430522"/>
    <lineage>
        <taxon>Bacteria</taxon>
        <taxon>Pseudomonadati</taxon>
        <taxon>Bacteroidota</taxon>
        <taxon>Sphingobacteriia</taxon>
        <taxon>Sphingobacteriales</taxon>
        <taxon>Sphingobacteriaceae</taxon>
        <taxon>Pedobacter</taxon>
    </lineage>
</organism>
<evidence type="ECO:0000313" key="3">
    <source>
        <dbReference type="Proteomes" id="UP000183200"/>
    </source>
</evidence>
<dbReference type="RefSeq" id="WP_074604851.1">
    <property type="nucleotide sequence ID" value="NZ_FNGY01000001.1"/>
</dbReference>
<dbReference type="Proteomes" id="UP000183200">
    <property type="component" value="Unassembled WGS sequence"/>
</dbReference>
<dbReference type="AlphaFoldDB" id="A0A1G9LF63"/>
<evidence type="ECO:0000256" key="1">
    <source>
        <dbReference type="SAM" id="Phobius"/>
    </source>
</evidence>
<dbReference type="EMBL" id="FNGY01000001">
    <property type="protein sequence ID" value="SDL60504.1"/>
    <property type="molecule type" value="Genomic_DNA"/>
</dbReference>
<feature type="transmembrane region" description="Helical" evidence="1">
    <location>
        <begin position="139"/>
        <end position="158"/>
    </location>
</feature>
<keyword evidence="1" id="KW-0472">Membrane</keyword>
<sequence length="266" mass="29921">MALLDHNGESEFPFAKNKVFDALCIAIPSISGLKVESADRMIGRILVKGGGSLASWGENIPIQLIEISENKTRIQITSTPKTGIMMGGAFDMGKNRKNIENILNATSSVLSNGQERNLNLTHWPQQFIIPKKKLTFGKVVLYGFLGFIGIGVLSAMFGKEKAIPTERIATEQAETSVDTTPAEDNVKVDSEEEEVLAKLKAKAREDWPDDYSTQEYWVNTELEDYKYMKEVPDGSLKSKAQRDWPLDFSTQKYWYSEQIEAQERMK</sequence>